<dbReference type="SUPFAM" id="SSF103088">
    <property type="entry name" value="OmpA-like"/>
    <property type="match status" value="1"/>
</dbReference>
<comment type="caution">
    <text evidence="4">The sequence shown here is derived from an EMBL/GenBank/DDBJ whole genome shotgun (WGS) entry which is preliminary data.</text>
</comment>
<feature type="transmembrane region" description="Helical" evidence="2">
    <location>
        <begin position="14"/>
        <end position="32"/>
    </location>
</feature>
<keyword evidence="2" id="KW-1133">Transmembrane helix</keyword>
<feature type="domain" description="OmpA-like" evidence="3">
    <location>
        <begin position="92"/>
        <end position="210"/>
    </location>
</feature>
<dbReference type="InterPro" id="IPR050330">
    <property type="entry name" value="Bact_OuterMem_StrucFunc"/>
</dbReference>
<name>A0ABW9J097_9SPHI</name>
<dbReference type="Gene3D" id="3.30.1330.60">
    <property type="entry name" value="OmpA-like domain"/>
    <property type="match status" value="1"/>
</dbReference>
<dbReference type="InterPro" id="IPR036737">
    <property type="entry name" value="OmpA-like_sf"/>
</dbReference>
<keyword evidence="1 2" id="KW-0472">Membrane</keyword>
<evidence type="ECO:0000313" key="5">
    <source>
        <dbReference type="Proteomes" id="UP001517247"/>
    </source>
</evidence>
<dbReference type="PANTHER" id="PTHR30329:SF21">
    <property type="entry name" value="LIPOPROTEIN YIAD-RELATED"/>
    <property type="match status" value="1"/>
</dbReference>
<dbReference type="PANTHER" id="PTHR30329">
    <property type="entry name" value="STATOR ELEMENT OF FLAGELLAR MOTOR COMPLEX"/>
    <property type="match status" value="1"/>
</dbReference>
<proteinExistence type="predicted"/>
<evidence type="ECO:0000256" key="2">
    <source>
        <dbReference type="SAM" id="Phobius"/>
    </source>
</evidence>
<keyword evidence="5" id="KW-1185">Reference proteome</keyword>
<evidence type="ECO:0000256" key="1">
    <source>
        <dbReference type="PROSITE-ProRule" id="PRU00473"/>
    </source>
</evidence>
<organism evidence="4 5">
    <name type="scientific">Pedobacter ureilyticus</name>
    <dbReference type="NCBI Taxonomy" id="1393051"/>
    <lineage>
        <taxon>Bacteria</taxon>
        <taxon>Pseudomonadati</taxon>
        <taxon>Bacteroidota</taxon>
        <taxon>Sphingobacteriia</taxon>
        <taxon>Sphingobacteriales</taxon>
        <taxon>Sphingobacteriaceae</taxon>
        <taxon>Pedobacter</taxon>
    </lineage>
</organism>
<dbReference type="RefSeq" id="WP_138721139.1">
    <property type="nucleotide sequence ID" value="NZ_SSHJ02000001.1"/>
</dbReference>
<gene>
    <name evidence="4" type="ORF">E6A44_000080</name>
</gene>
<dbReference type="Proteomes" id="UP001517247">
    <property type="component" value="Unassembled WGS sequence"/>
</dbReference>
<sequence length="212" mass="23777">MAHLEVRPKPSRPWWMWALLIIILIALGAMVFNQCNQNPENHPSIVDQTKDSLPKNKAVAATSSDWEKIDFNAKQTTDTTLKATDIYTRTDGNYTIYSLGQNLLFDAKSNQLNANGIDKLRQIAEMLKQRFPEGTIGVFGNTDAFETADDKKLGMLRAQAVKDWLSKEGKIDAQHISVRSLGDSQPVASNRTSEGREQNRNVAIVVFPKKFN</sequence>
<dbReference type="CDD" id="cd07185">
    <property type="entry name" value="OmpA_C-like"/>
    <property type="match status" value="1"/>
</dbReference>
<dbReference type="EMBL" id="SSHJ02000001">
    <property type="protein sequence ID" value="MFN0253948.1"/>
    <property type="molecule type" value="Genomic_DNA"/>
</dbReference>
<evidence type="ECO:0000313" key="4">
    <source>
        <dbReference type="EMBL" id="MFN0253948.1"/>
    </source>
</evidence>
<accession>A0ABW9J097</accession>
<dbReference type="InterPro" id="IPR006665">
    <property type="entry name" value="OmpA-like"/>
</dbReference>
<dbReference type="Pfam" id="PF00691">
    <property type="entry name" value="OmpA"/>
    <property type="match status" value="1"/>
</dbReference>
<protein>
    <submittedName>
        <fullName evidence="4">OmpA family protein</fullName>
    </submittedName>
</protein>
<dbReference type="PROSITE" id="PS51123">
    <property type="entry name" value="OMPA_2"/>
    <property type="match status" value="1"/>
</dbReference>
<reference evidence="4 5" key="1">
    <citation type="submission" date="2024-12" db="EMBL/GenBank/DDBJ databases">
        <authorList>
            <person name="Hu S."/>
        </authorList>
    </citation>
    <scope>NUCLEOTIDE SEQUENCE [LARGE SCALE GENOMIC DNA]</scope>
    <source>
        <strain evidence="4 5">THG-T11</strain>
    </source>
</reference>
<evidence type="ECO:0000259" key="3">
    <source>
        <dbReference type="PROSITE" id="PS51123"/>
    </source>
</evidence>
<keyword evidence="2" id="KW-0812">Transmembrane</keyword>